<evidence type="ECO:0000313" key="5">
    <source>
        <dbReference type="Proteomes" id="UP000251571"/>
    </source>
</evidence>
<accession>A0A2Y9B3M9</accession>
<feature type="region of interest" description="Disordered" evidence="1">
    <location>
        <begin position="100"/>
        <end position="121"/>
    </location>
</feature>
<name>A0A2Y9B3M9_9RHOB</name>
<reference evidence="3 5" key="1">
    <citation type="submission" date="2016-10" db="EMBL/GenBank/DDBJ databases">
        <authorList>
            <person name="Cai Z."/>
        </authorList>
    </citation>
    <scope>NUCLEOTIDE SEQUENCE [LARGE SCALE GENOMIC DNA]</scope>
    <source>
        <strain evidence="3 5">DSM 25227</strain>
    </source>
</reference>
<gene>
    <name evidence="2" type="ORF">BCF38_11073</name>
    <name evidence="3" type="ORF">SAMN05421539_11073</name>
</gene>
<dbReference type="AlphaFoldDB" id="A0A2Y9B3M9"/>
<dbReference type="Proteomes" id="UP000251571">
    <property type="component" value="Unassembled WGS sequence"/>
</dbReference>
<reference evidence="2 4" key="2">
    <citation type="submission" date="2018-03" db="EMBL/GenBank/DDBJ databases">
        <title>Genomic Encyclopedia of Archaeal and Bacterial Type Strains, Phase II (KMG-II): from individual species to whole genera.</title>
        <authorList>
            <person name="Goeker M."/>
        </authorList>
    </citation>
    <scope>NUCLEOTIDE SEQUENCE [LARGE SCALE GENOMIC DNA]</scope>
    <source>
        <strain evidence="2 4">DSM 25227</strain>
    </source>
</reference>
<proteinExistence type="predicted"/>
<protein>
    <submittedName>
        <fullName evidence="3">Uncharacterized protein</fullName>
    </submittedName>
</protein>
<evidence type="ECO:0000313" key="2">
    <source>
        <dbReference type="EMBL" id="PWJ15853.1"/>
    </source>
</evidence>
<evidence type="ECO:0000313" key="3">
    <source>
        <dbReference type="EMBL" id="SSA49557.1"/>
    </source>
</evidence>
<dbReference type="EMBL" id="UETC01000010">
    <property type="protein sequence ID" value="SSA49557.1"/>
    <property type="molecule type" value="Genomic_DNA"/>
</dbReference>
<keyword evidence="4" id="KW-1185">Reference proteome</keyword>
<dbReference type="EMBL" id="QGDJ01000010">
    <property type="protein sequence ID" value="PWJ15853.1"/>
    <property type="molecule type" value="Genomic_DNA"/>
</dbReference>
<dbReference type="OrthoDB" id="9984292at2"/>
<dbReference type="Proteomes" id="UP000245839">
    <property type="component" value="Unassembled WGS sequence"/>
</dbReference>
<sequence length="121" mass="12887">MKVPPSLDSAIASECRRLGHALAQLEGGLVAFARGEVDRDALVTELQAIDATHQTLEDLARILDVLARPAPADRTQATKALAAIRQGSVRTRLTQSLVPLAEDARQSTGPAALGPEDIELW</sequence>
<dbReference type="RefSeq" id="WP_109565543.1">
    <property type="nucleotide sequence ID" value="NZ_QGDJ01000010.1"/>
</dbReference>
<evidence type="ECO:0000256" key="1">
    <source>
        <dbReference type="SAM" id="MobiDB-lite"/>
    </source>
</evidence>
<organism evidence="3 5">
    <name type="scientific">Jannaschia seohaensis</name>
    <dbReference type="NCBI Taxonomy" id="475081"/>
    <lineage>
        <taxon>Bacteria</taxon>
        <taxon>Pseudomonadati</taxon>
        <taxon>Pseudomonadota</taxon>
        <taxon>Alphaproteobacteria</taxon>
        <taxon>Rhodobacterales</taxon>
        <taxon>Roseobacteraceae</taxon>
        <taxon>Jannaschia</taxon>
    </lineage>
</organism>
<evidence type="ECO:0000313" key="4">
    <source>
        <dbReference type="Proteomes" id="UP000245839"/>
    </source>
</evidence>